<dbReference type="EMBL" id="JAAZSQ010000001">
    <property type="protein sequence ID" value="NKX53095.1"/>
    <property type="molecule type" value="Genomic_DNA"/>
</dbReference>
<dbReference type="InterPro" id="IPR029016">
    <property type="entry name" value="GAF-like_dom_sf"/>
</dbReference>
<gene>
    <name evidence="2" type="ORF">HGG74_00805</name>
</gene>
<comment type="caution">
    <text evidence="2">The sequence shown here is derived from an EMBL/GenBank/DDBJ whole genome shotgun (WGS) entry which is preliminary data.</text>
</comment>
<dbReference type="Proteomes" id="UP000544090">
    <property type="component" value="Unassembled WGS sequence"/>
</dbReference>
<protein>
    <submittedName>
        <fullName evidence="2">Transcriptional regulator</fullName>
    </submittedName>
</protein>
<evidence type="ECO:0000313" key="2">
    <source>
        <dbReference type="EMBL" id="NKX53095.1"/>
    </source>
</evidence>
<dbReference type="Pfam" id="PF01590">
    <property type="entry name" value="GAF"/>
    <property type="match status" value="1"/>
</dbReference>
<name>A0A7X6K339_9MICC</name>
<dbReference type="InterPro" id="IPR003018">
    <property type="entry name" value="GAF"/>
</dbReference>
<evidence type="ECO:0000313" key="3">
    <source>
        <dbReference type="Proteomes" id="UP000544090"/>
    </source>
</evidence>
<organism evidence="2 3">
    <name type="scientific">Arthrobacter mobilis</name>
    <dbReference type="NCBI Taxonomy" id="2724944"/>
    <lineage>
        <taxon>Bacteria</taxon>
        <taxon>Bacillati</taxon>
        <taxon>Actinomycetota</taxon>
        <taxon>Actinomycetes</taxon>
        <taxon>Micrococcales</taxon>
        <taxon>Micrococcaceae</taxon>
        <taxon>Arthrobacter</taxon>
    </lineage>
</organism>
<feature type="domain" description="GAF" evidence="1">
    <location>
        <begin position="79"/>
        <end position="204"/>
    </location>
</feature>
<sequence length="436" mass="46434">MAVPVPEPGLRFTAPHDYARLLRRAHELVIAGASRPEIPARLVASWQRSMALGISPDQHSPRHLHEPAEVPVLRRSHRLQAVLPALTDLLADDGPAGRHLLIVTDARGEVLWRIGSRPALRRADSLEFVEGADWSEAGIGTNAISEALATGGPVQLFSAEHLVRTHHDWACTAAPIRDPLNGEVLGVLDVSGPLETVTADSLRMVRCGVRVAEELLARQPAPAAANRLADPVRPAAGSGAARDAVAALELLGEQPAVLLADGSRKPLTLRRAEILVLLQSRRQGFSADELAYELYGEAGSPATVRIEMHRIRSALGSFIDSHPYRLNPRAASDAGRILELLRAGHVGDAVAAYTAPLLSRSTALAVEQLREELNSAVGAAVRASGSADALARWLATDMGAGDTDAVAALGRVLGTGDPRYLAFRARADRLDRALRG</sequence>
<keyword evidence="3" id="KW-1185">Reference proteome</keyword>
<dbReference type="RefSeq" id="WP_168484723.1">
    <property type="nucleotide sequence ID" value="NZ_JAAZSQ010000001.1"/>
</dbReference>
<dbReference type="AlphaFoldDB" id="A0A7X6K339"/>
<proteinExistence type="predicted"/>
<accession>A0A7X6K339</accession>
<reference evidence="2 3" key="1">
    <citation type="submission" date="2020-04" db="EMBL/GenBank/DDBJ databases">
        <title>Arthrobacter sp. nov.</title>
        <authorList>
            <person name="Liu S."/>
        </authorList>
    </citation>
    <scope>NUCLEOTIDE SEQUENCE [LARGE SCALE GENOMIC DNA]</scope>
    <source>
        <strain evidence="2 3">E918</strain>
    </source>
</reference>
<dbReference type="Gene3D" id="3.30.450.40">
    <property type="match status" value="1"/>
</dbReference>
<evidence type="ECO:0000259" key="1">
    <source>
        <dbReference type="Pfam" id="PF01590"/>
    </source>
</evidence>